<evidence type="ECO:0000313" key="2">
    <source>
        <dbReference type="EMBL" id="PMP81114.1"/>
    </source>
</evidence>
<dbReference type="EMBL" id="PNIX01000347">
    <property type="protein sequence ID" value="PMP81114.1"/>
    <property type="molecule type" value="Genomic_DNA"/>
</dbReference>
<dbReference type="AlphaFoldDB" id="A0A2J6X460"/>
<gene>
    <name evidence="2" type="ORF">C0175_06070</name>
</gene>
<organism evidence="2 3">
    <name type="scientific">Caldisericum exile</name>
    <dbReference type="NCBI Taxonomy" id="693075"/>
    <lineage>
        <taxon>Bacteria</taxon>
        <taxon>Pseudomonadati</taxon>
        <taxon>Caldisericota/Cryosericota group</taxon>
        <taxon>Caldisericota</taxon>
        <taxon>Caldisericia</taxon>
        <taxon>Caldisericales</taxon>
        <taxon>Caldisericaceae</taxon>
        <taxon>Caldisericum</taxon>
    </lineage>
</organism>
<feature type="compositionally biased region" description="Basic and acidic residues" evidence="1">
    <location>
        <begin position="103"/>
        <end position="129"/>
    </location>
</feature>
<proteinExistence type="predicted"/>
<evidence type="ECO:0000313" key="3">
    <source>
        <dbReference type="Proteomes" id="UP000236910"/>
    </source>
</evidence>
<feature type="region of interest" description="Disordered" evidence="1">
    <location>
        <begin position="103"/>
        <end position="152"/>
    </location>
</feature>
<name>A0A2J6X460_9BACT</name>
<protein>
    <submittedName>
        <fullName evidence="2">Uncharacterized protein</fullName>
    </submittedName>
</protein>
<dbReference type="Proteomes" id="UP000236910">
    <property type="component" value="Unassembled WGS sequence"/>
</dbReference>
<sequence>MDKCEILKEVNEWSKDTIKKNPSILNNLKSDSKRAASLIKNTGMEKYLSLDGVYAKALRENEVESFKVIMNLVKAKIKENKYTEDDILLFLGYLSRELTFYESSKDQKESKKDYKQEETQKKEYRKNDLNSKSLTSNPFANLQDMLDKKEGK</sequence>
<accession>A0A2J6X460</accession>
<evidence type="ECO:0000256" key="1">
    <source>
        <dbReference type="SAM" id="MobiDB-lite"/>
    </source>
</evidence>
<reference evidence="2 3" key="1">
    <citation type="submission" date="2018-01" db="EMBL/GenBank/DDBJ databases">
        <title>Metagenomic assembled genomes from two thermal pools in the Uzon Caldera, Kamchatka, Russia.</title>
        <authorList>
            <person name="Wilkins L."/>
            <person name="Ettinger C."/>
        </authorList>
    </citation>
    <scope>NUCLEOTIDE SEQUENCE [LARGE SCALE GENOMIC DNA]</scope>
    <source>
        <strain evidence="2">ARK-10</strain>
    </source>
</reference>
<comment type="caution">
    <text evidence="2">The sequence shown here is derived from an EMBL/GenBank/DDBJ whole genome shotgun (WGS) entry which is preliminary data.</text>
</comment>
<feature type="compositionally biased region" description="Polar residues" evidence="1">
    <location>
        <begin position="130"/>
        <end position="140"/>
    </location>
</feature>